<dbReference type="STRING" id="104421.E2AC95"/>
<keyword evidence="8" id="KW-1185">Reference proteome</keyword>
<dbReference type="FunCoup" id="E2AC95">
    <property type="interactions" value="1841"/>
</dbReference>
<feature type="compositionally biased region" description="Acidic residues" evidence="5">
    <location>
        <begin position="616"/>
        <end position="627"/>
    </location>
</feature>
<organism evidence="8">
    <name type="scientific">Camponotus floridanus</name>
    <name type="common">Florida carpenter ant</name>
    <dbReference type="NCBI Taxonomy" id="104421"/>
    <lineage>
        <taxon>Eukaryota</taxon>
        <taxon>Metazoa</taxon>
        <taxon>Ecdysozoa</taxon>
        <taxon>Arthropoda</taxon>
        <taxon>Hexapoda</taxon>
        <taxon>Insecta</taxon>
        <taxon>Pterygota</taxon>
        <taxon>Neoptera</taxon>
        <taxon>Endopterygota</taxon>
        <taxon>Hymenoptera</taxon>
        <taxon>Apocrita</taxon>
        <taxon>Aculeata</taxon>
        <taxon>Formicoidea</taxon>
        <taxon>Formicidae</taxon>
        <taxon>Formicinae</taxon>
        <taxon>Camponotus</taxon>
    </lineage>
</organism>
<evidence type="ECO:0000256" key="2">
    <source>
        <dbReference type="ARBA" id="ARBA00023242"/>
    </source>
</evidence>
<dbReference type="InParanoid" id="E2AC95"/>
<dbReference type="Pfam" id="PF04003">
    <property type="entry name" value="Utp12"/>
    <property type="match status" value="1"/>
</dbReference>
<protein>
    <submittedName>
        <fullName evidence="7">WD repeat-containing protein 43</fullName>
    </submittedName>
</protein>
<feature type="repeat" description="WD" evidence="4">
    <location>
        <begin position="1"/>
        <end position="39"/>
    </location>
</feature>
<dbReference type="PANTHER" id="PTHR44267:SF1">
    <property type="entry name" value="WD REPEAT-CONTAINING PROTEIN 43"/>
    <property type="match status" value="1"/>
</dbReference>
<dbReference type="PANTHER" id="PTHR44267">
    <property type="entry name" value="WD REPEAT-CONTAINING PROTEIN 43"/>
    <property type="match status" value="1"/>
</dbReference>
<proteinExistence type="inferred from homology"/>
<dbReference type="PROSITE" id="PS50082">
    <property type="entry name" value="WD_REPEATS_2"/>
    <property type="match status" value="1"/>
</dbReference>
<dbReference type="SMART" id="SM00320">
    <property type="entry name" value="WD40"/>
    <property type="match status" value="3"/>
</dbReference>
<evidence type="ECO:0000256" key="3">
    <source>
        <dbReference type="ARBA" id="ARBA00038335"/>
    </source>
</evidence>
<evidence type="ECO:0000259" key="6">
    <source>
        <dbReference type="Pfam" id="PF04003"/>
    </source>
</evidence>
<feature type="domain" description="Small-subunit processome Utp12" evidence="6">
    <location>
        <begin position="442"/>
        <end position="543"/>
    </location>
</feature>
<dbReference type="OMA" id="PCTALTW"/>
<feature type="region of interest" description="Disordered" evidence="5">
    <location>
        <begin position="64"/>
        <end position="84"/>
    </location>
</feature>
<dbReference type="SUPFAM" id="SSF50978">
    <property type="entry name" value="WD40 repeat-like"/>
    <property type="match status" value="1"/>
</dbReference>
<dbReference type="InterPro" id="IPR007148">
    <property type="entry name" value="SSU_processome_Utp12"/>
</dbReference>
<dbReference type="Proteomes" id="UP000000311">
    <property type="component" value="Unassembled WGS sequence"/>
</dbReference>
<evidence type="ECO:0000256" key="4">
    <source>
        <dbReference type="PROSITE-ProRule" id="PRU00221"/>
    </source>
</evidence>
<dbReference type="InterPro" id="IPR001680">
    <property type="entry name" value="WD40_rpt"/>
</dbReference>
<keyword evidence="2" id="KW-0539">Nucleus</keyword>
<dbReference type="InterPro" id="IPR015943">
    <property type="entry name" value="WD40/YVTN_repeat-like_dom_sf"/>
</dbReference>
<dbReference type="EMBL" id="GL438484">
    <property type="protein sequence ID" value="EFN68941.1"/>
    <property type="molecule type" value="Genomic_DNA"/>
</dbReference>
<name>E2AC95_CAMFO</name>
<keyword evidence="4" id="KW-0853">WD repeat</keyword>
<evidence type="ECO:0000313" key="7">
    <source>
        <dbReference type="EMBL" id="EFN68941.1"/>
    </source>
</evidence>
<dbReference type="GO" id="GO:0000462">
    <property type="term" value="P:maturation of SSU-rRNA from tricistronic rRNA transcript (SSU-rRNA, 5.8S rRNA, LSU-rRNA)"/>
    <property type="evidence" value="ECO:0007669"/>
    <property type="project" value="TreeGrafter"/>
</dbReference>
<evidence type="ECO:0000313" key="8">
    <source>
        <dbReference type="Proteomes" id="UP000000311"/>
    </source>
</evidence>
<dbReference type="AlphaFoldDB" id="E2AC95"/>
<reference evidence="7 8" key="1">
    <citation type="journal article" date="2010" name="Science">
        <title>Genomic comparison of the ants Camponotus floridanus and Harpegnathos saltator.</title>
        <authorList>
            <person name="Bonasio R."/>
            <person name="Zhang G."/>
            <person name="Ye C."/>
            <person name="Mutti N.S."/>
            <person name="Fang X."/>
            <person name="Qin N."/>
            <person name="Donahue G."/>
            <person name="Yang P."/>
            <person name="Li Q."/>
            <person name="Li C."/>
            <person name="Zhang P."/>
            <person name="Huang Z."/>
            <person name="Berger S.L."/>
            <person name="Reinberg D."/>
            <person name="Wang J."/>
            <person name="Liebig J."/>
        </authorList>
    </citation>
    <scope>NUCLEOTIDE SEQUENCE [LARGE SCALE GENOMIC DNA]</scope>
    <source>
        <strain evidence="8">C129</strain>
    </source>
</reference>
<dbReference type="InterPro" id="IPR052414">
    <property type="entry name" value="U3_snoRNA-assoc_WDR"/>
</dbReference>
<gene>
    <name evidence="7" type="ORF">EAG_02269</name>
</gene>
<accession>E2AC95</accession>
<comment type="similarity">
    <text evidence="3">Belongs to the UTP5 family.</text>
</comment>
<dbReference type="GO" id="GO:0005730">
    <property type="term" value="C:nucleolus"/>
    <property type="evidence" value="ECO:0007669"/>
    <property type="project" value="TreeGrafter"/>
</dbReference>
<evidence type="ECO:0000256" key="1">
    <source>
        <dbReference type="ARBA" id="ARBA00004123"/>
    </source>
</evidence>
<dbReference type="Gene3D" id="2.130.10.10">
    <property type="entry name" value="YVTN repeat-like/Quinoprotein amine dehydrogenase"/>
    <property type="match status" value="2"/>
</dbReference>
<dbReference type="OrthoDB" id="30195at2759"/>
<feature type="compositionally biased region" description="Acidic residues" evidence="5">
    <location>
        <begin position="570"/>
        <end position="607"/>
    </location>
</feature>
<evidence type="ECO:0000256" key="5">
    <source>
        <dbReference type="SAM" id="MobiDB-lite"/>
    </source>
</evidence>
<dbReference type="Pfam" id="PF00400">
    <property type="entry name" value="WD40"/>
    <property type="match status" value="3"/>
</dbReference>
<feature type="region of interest" description="Disordered" evidence="5">
    <location>
        <begin position="568"/>
        <end position="627"/>
    </location>
</feature>
<dbReference type="KEGG" id="cfo:105250773"/>
<sequence length="627" mass="69169">MASKACCSAFSPDGQYYAYCGNDGKLRIWETASSRLRHEYIPNQHLSSPCSVIGWVLVSQQSASNASPSSRKRRRKKSVSEDVEHKPVVAMGSASGKVMLYDVATAHVNVVLENGHSSTVTAMAWSTCSGLITAADDCHIVEWNLQENGIKCKWKSGKAKVTALAIPANSKSLLSAERIIKWWSLTTRQLIRTFTGHANQVIFLHTIKVDDSTCYLISGARADGYLSVWSLDKNKNDKTSMATLSLQDEATSISTIVVEESQQVVILGTTRSGQAQLFKYQPNGHTKPLKPSLNIAVAADVNQKETVQQIPILAGHLTEDEKVLLMYGSHLNLTFEKVTPDFSDKIQCLVRSEKLDTKKLKERKEETVSKVKPTSIEEDVEYLAPGVGVATLKRNRTSSGSQLLLKDRLENLSLDTDGNTSGRVPSKGANTQLLMQALNSKDKTILATVLFTKNETVIRNTIAKLPVQAIAPLLKELTVMLQGKTYASKIAVMWLQALITTHAAHLMSRPDIAEAFSPILSFIDAKLMLLTAVQRLRGRVSLITGQISQANEEHNKDIMEESLLVYQDPDSSDEGADKDDIDLSSESDDNWEEMSDQDVQDEQDEEDIKSIKSEIDDVDDDNDSMHS</sequence>
<comment type="subcellular location">
    <subcellularLocation>
        <location evidence="1">Nucleus</location>
    </subcellularLocation>
</comment>
<dbReference type="InterPro" id="IPR036322">
    <property type="entry name" value="WD40_repeat_dom_sf"/>
</dbReference>